<accession>A0A9D9NPY0</accession>
<dbReference type="Pfam" id="PF00501">
    <property type="entry name" value="AMP-binding"/>
    <property type="match status" value="1"/>
</dbReference>
<dbReference type="PANTHER" id="PTHR43272">
    <property type="entry name" value="LONG-CHAIN-FATTY-ACID--COA LIGASE"/>
    <property type="match status" value="1"/>
</dbReference>
<evidence type="ECO:0000313" key="5">
    <source>
        <dbReference type="EMBL" id="MBO8481471.1"/>
    </source>
</evidence>
<dbReference type="Proteomes" id="UP000823772">
    <property type="component" value="Unassembled WGS sequence"/>
</dbReference>
<reference evidence="5" key="2">
    <citation type="journal article" date="2021" name="PeerJ">
        <title>Extensive microbial diversity within the chicken gut microbiome revealed by metagenomics and culture.</title>
        <authorList>
            <person name="Gilroy R."/>
            <person name="Ravi A."/>
            <person name="Getino M."/>
            <person name="Pursley I."/>
            <person name="Horton D.L."/>
            <person name="Alikhan N.F."/>
            <person name="Baker D."/>
            <person name="Gharbi K."/>
            <person name="Hall N."/>
            <person name="Watson M."/>
            <person name="Adriaenssens E.M."/>
            <person name="Foster-Nyarko E."/>
            <person name="Jarju S."/>
            <person name="Secka A."/>
            <person name="Antonio M."/>
            <person name="Oren A."/>
            <person name="Chaudhuri R.R."/>
            <person name="La Ragione R."/>
            <person name="Hildebrand F."/>
            <person name="Pallen M.J."/>
        </authorList>
    </citation>
    <scope>NUCLEOTIDE SEQUENCE</scope>
    <source>
        <strain evidence="5">B3-2255</strain>
    </source>
</reference>
<keyword evidence="3" id="KW-0443">Lipid metabolism</keyword>
<dbReference type="PANTHER" id="PTHR43272:SF32">
    <property type="entry name" value="AMP-DEPENDENT SYNTHETASE_LIGASE DOMAIN-CONTAINING PROTEIN"/>
    <property type="match status" value="1"/>
</dbReference>
<dbReference type="InterPro" id="IPR000873">
    <property type="entry name" value="AMP-dep_synth/lig_dom"/>
</dbReference>
<evidence type="ECO:0000256" key="3">
    <source>
        <dbReference type="ARBA" id="ARBA00023098"/>
    </source>
</evidence>
<evidence type="ECO:0000256" key="1">
    <source>
        <dbReference type="ARBA" id="ARBA00022598"/>
    </source>
</evidence>
<evidence type="ECO:0000313" key="6">
    <source>
        <dbReference type="Proteomes" id="UP000823772"/>
    </source>
</evidence>
<dbReference type="AlphaFoldDB" id="A0A9D9NPY0"/>
<feature type="domain" description="AMP-dependent synthetase/ligase" evidence="4">
    <location>
        <begin position="16"/>
        <end position="418"/>
    </location>
</feature>
<reference evidence="5" key="1">
    <citation type="submission" date="2020-10" db="EMBL/GenBank/DDBJ databases">
        <authorList>
            <person name="Gilroy R."/>
        </authorList>
    </citation>
    <scope>NUCLEOTIDE SEQUENCE</scope>
    <source>
        <strain evidence="5">B3-2255</strain>
    </source>
</reference>
<keyword evidence="1 5" id="KW-0436">Ligase</keyword>
<dbReference type="InterPro" id="IPR020845">
    <property type="entry name" value="AMP-binding_CS"/>
</dbReference>
<dbReference type="SUPFAM" id="SSF56801">
    <property type="entry name" value="Acetyl-CoA synthetase-like"/>
    <property type="match status" value="1"/>
</dbReference>
<dbReference type="Pfam" id="PF23562">
    <property type="entry name" value="AMP-binding_C_3"/>
    <property type="match status" value="1"/>
</dbReference>
<evidence type="ECO:0000256" key="2">
    <source>
        <dbReference type="ARBA" id="ARBA00022832"/>
    </source>
</evidence>
<dbReference type="InterPro" id="IPR042099">
    <property type="entry name" value="ANL_N_sf"/>
</dbReference>
<keyword evidence="2" id="KW-0276">Fatty acid metabolism</keyword>
<evidence type="ECO:0000259" key="4">
    <source>
        <dbReference type="Pfam" id="PF00501"/>
    </source>
</evidence>
<comment type="caution">
    <text evidence="5">The sequence shown here is derived from an EMBL/GenBank/DDBJ whole genome shotgun (WGS) entry which is preliminary data.</text>
</comment>
<dbReference type="EMBL" id="JADILY010000059">
    <property type="protein sequence ID" value="MBO8481471.1"/>
    <property type="molecule type" value="Genomic_DNA"/>
</dbReference>
<protein>
    <submittedName>
        <fullName evidence="5">Long-chain fatty acid--CoA ligase</fullName>
    </submittedName>
</protein>
<dbReference type="Gene3D" id="3.40.50.12780">
    <property type="entry name" value="N-terminal domain of ligase-like"/>
    <property type="match status" value="1"/>
</dbReference>
<sequence length="596" mass="67359">MEITRIFDLLTNLEEKFPDKQDILAKKKHGQWIKYSVKDYAGFSYKVAYSLLKEGFKPGDKIATICINTPEWNFVDMGTALAGMVHVPVYPTLGKDEYQYILTHSDAKAVFIGNMQLYKKIEPIIRESGLDIRIILFEDNEQGIESFNDFVKLSENVDNEIVQQIERNKREISPDSLATIIYTSGTTGTPKGVMLSHRNLTFDAHAHAVKQCKTHEHKMLSVLPICHAYERSMNYEYQELGISIYYAENVGTFAADLASCHADGFCGVPRMLEMMYGKLESAGKSFSGIKKKIYSKAWDFGNNFDNYNHSPFYLLKRSIYDRLVYSKWREKLGGHEMLVVSGGSSIQPKIIRLFNAAKLHIFEGYGMTEASPVIAVNSPRQGFNVIGTVGKPIEGTELKFAEDGEILTRGPHVMLGYYKDPEATKAVIDEDGWLHTGDIGCLVDNTYLKITDRKKEIFKLSSGKYVAPQVIENKLKESPYIDNCIVVGENEKFASAIIIPDKEKITETARLQGIAFDNADDLLKDKRILSILHGEVHNVNGGFSPHEHIKREKYILDEWSPANNMLSQTLKLKRGNIHKRYADLIKSIYSEQGGDA</sequence>
<dbReference type="PROSITE" id="PS00455">
    <property type="entry name" value="AMP_BINDING"/>
    <property type="match status" value="1"/>
</dbReference>
<gene>
    <name evidence="5" type="ORF">IAC87_02865</name>
</gene>
<dbReference type="CDD" id="cd05907">
    <property type="entry name" value="VL_LC_FACS_like"/>
    <property type="match status" value="1"/>
</dbReference>
<dbReference type="GO" id="GO:0016020">
    <property type="term" value="C:membrane"/>
    <property type="evidence" value="ECO:0007669"/>
    <property type="project" value="TreeGrafter"/>
</dbReference>
<proteinExistence type="predicted"/>
<dbReference type="GO" id="GO:0004467">
    <property type="term" value="F:long-chain fatty acid-CoA ligase activity"/>
    <property type="evidence" value="ECO:0007669"/>
    <property type="project" value="TreeGrafter"/>
</dbReference>
<name>A0A9D9NPY0_9BACT</name>
<organism evidence="5 6">
    <name type="scientific">Candidatus Merdivivens faecigallinarum</name>
    <dbReference type="NCBI Taxonomy" id="2840871"/>
    <lineage>
        <taxon>Bacteria</taxon>
        <taxon>Pseudomonadati</taxon>
        <taxon>Bacteroidota</taxon>
        <taxon>Bacteroidia</taxon>
        <taxon>Bacteroidales</taxon>
        <taxon>Muribaculaceae</taxon>
        <taxon>Muribaculaceae incertae sedis</taxon>
        <taxon>Candidatus Merdivivens</taxon>
    </lineage>
</organism>